<dbReference type="Pfam" id="PF00440">
    <property type="entry name" value="TetR_N"/>
    <property type="match status" value="1"/>
</dbReference>
<accession>A0A1E5IYV8</accession>
<dbReference type="InterPro" id="IPR025722">
    <property type="entry name" value="TetR"/>
</dbReference>
<comment type="caution">
    <text evidence="5">The sequence shown here is derived from an EMBL/GenBank/DDBJ whole genome shotgun (WGS) entry which is preliminary data.</text>
</comment>
<name>A0A1E5IYV8_SHECO</name>
<evidence type="ECO:0000313" key="6">
    <source>
        <dbReference type="Proteomes" id="UP000095230"/>
    </source>
</evidence>
<keyword evidence="7" id="KW-1185">Reference proteome</keyword>
<dbReference type="EMBL" id="BPEU01000020">
    <property type="protein sequence ID" value="GIU42960.1"/>
    <property type="molecule type" value="Genomic_DNA"/>
</dbReference>
<dbReference type="Gene3D" id="1.10.357.10">
    <property type="entry name" value="Tetracycline Repressor, domain 2"/>
    <property type="match status" value="1"/>
</dbReference>
<dbReference type="GO" id="GO:0003677">
    <property type="term" value="F:DNA binding"/>
    <property type="evidence" value="ECO:0007669"/>
    <property type="project" value="UniProtKB-UniRule"/>
</dbReference>
<dbReference type="PRINTS" id="PR00455">
    <property type="entry name" value="HTHTETR"/>
</dbReference>
<dbReference type="InterPro" id="IPR001647">
    <property type="entry name" value="HTH_TetR"/>
</dbReference>
<dbReference type="PANTHER" id="PTHR43479:SF12">
    <property type="entry name" value="TRANSCRIPTIONAL REGULATORY PROTEIN"/>
    <property type="match status" value="1"/>
</dbReference>
<dbReference type="Proteomes" id="UP000773469">
    <property type="component" value="Unassembled WGS sequence"/>
</dbReference>
<reference evidence="5 6" key="1">
    <citation type="submission" date="2016-07" db="EMBL/GenBank/DDBJ databases">
        <title>Whole-genome of two Shewanella species isolated from a digestive organ of sea cucumber Apostichopus japonicus Selenka 1867.</title>
        <authorList>
            <person name="Hong H.-H."/>
            <person name="Choi H."/>
            <person name="Cheon S."/>
            <person name="Oh J.-S."/>
            <person name="Lee H.-G."/>
            <person name="Park C."/>
        </authorList>
    </citation>
    <scope>NUCLEOTIDE SEQUENCE [LARGE SCALE GENOMIC DNA]</scope>
    <source>
        <strain evidence="5 6">CSB03KR</strain>
    </source>
</reference>
<feature type="DNA-binding region" description="H-T-H motif" evidence="2">
    <location>
        <begin position="24"/>
        <end position="43"/>
    </location>
</feature>
<dbReference type="AlphaFoldDB" id="A0A1E5IYV8"/>
<feature type="domain" description="HTH tetR-type" evidence="3">
    <location>
        <begin position="1"/>
        <end position="61"/>
    </location>
</feature>
<protein>
    <submittedName>
        <fullName evidence="5">TetR family transcriptional regulator</fullName>
    </submittedName>
</protein>
<dbReference type="InterPro" id="IPR050624">
    <property type="entry name" value="HTH-type_Tx_Regulator"/>
</dbReference>
<evidence type="ECO:0000259" key="3">
    <source>
        <dbReference type="PROSITE" id="PS50977"/>
    </source>
</evidence>
<dbReference type="PROSITE" id="PS50977">
    <property type="entry name" value="HTH_TETR_2"/>
    <property type="match status" value="1"/>
</dbReference>
<dbReference type="OrthoDB" id="8770705at2"/>
<sequence length="224" mass="25874">MKTCEKIVHASLELFNTKGERRITTNHIAAHLGISPGNLYYHFKNKEDIIRSIFSLYETHLHAGFQPYENKAVDVELLVGYFDTMFDILWRFRFMYTNLTYILSSDEALLQRYLQVQQLALDRSSNILGQLKRDGLLHIDDDKVMPLADTMRMVACFWIGYKQTHSSSIAITKTCLYEGLLRVIMIFKAHATPTSIATFNRLEEHYQTLAQPQSCQASELSVQL</sequence>
<organism evidence="5 6">
    <name type="scientific">Shewanella colwelliana</name>
    <name type="common">Alteromonas colwelliana</name>
    <dbReference type="NCBI Taxonomy" id="23"/>
    <lineage>
        <taxon>Bacteria</taxon>
        <taxon>Pseudomonadati</taxon>
        <taxon>Pseudomonadota</taxon>
        <taxon>Gammaproteobacteria</taxon>
        <taxon>Alteromonadales</taxon>
        <taxon>Shewanellaceae</taxon>
        <taxon>Shewanella</taxon>
    </lineage>
</organism>
<evidence type="ECO:0000256" key="2">
    <source>
        <dbReference type="PROSITE-ProRule" id="PRU00335"/>
    </source>
</evidence>
<dbReference type="SUPFAM" id="SSF46689">
    <property type="entry name" value="Homeodomain-like"/>
    <property type="match status" value="1"/>
</dbReference>
<dbReference type="Proteomes" id="UP000095230">
    <property type="component" value="Unassembled WGS sequence"/>
</dbReference>
<dbReference type="InterPro" id="IPR009057">
    <property type="entry name" value="Homeodomain-like_sf"/>
</dbReference>
<gene>
    <name evidence="5" type="ORF">BEL05_17855</name>
    <name evidence="4" type="ORF">TUM3794_27470</name>
</gene>
<dbReference type="Pfam" id="PF13972">
    <property type="entry name" value="TetR"/>
    <property type="match status" value="1"/>
</dbReference>
<dbReference type="STRING" id="23.BEL05_17855"/>
<evidence type="ECO:0000313" key="7">
    <source>
        <dbReference type="Proteomes" id="UP000773469"/>
    </source>
</evidence>
<evidence type="ECO:0000313" key="4">
    <source>
        <dbReference type="EMBL" id="GIU42960.1"/>
    </source>
</evidence>
<evidence type="ECO:0000313" key="5">
    <source>
        <dbReference type="EMBL" id="OEG75686.1"/>
    </source>
</evidence>
<proteinExistence type="predicted"/>
<dbReference type="EMBL" id="MCBT01000003">
    <property type="protein sequence ID" value="OEG75686.1"/>
    <property type="molecule type" value="Genomic_DNA"/>
</dbReference>
<reference evidence="4 7" key="2">
    <citation type="submission" date="2021-05" db="EMBL/GenBank/DDBJ databases">
        <title>Molecular characterization for Shewanella algae harboring chromosomal blaOXA-55-like strains isolated from clinical and environment sample.</title>
        <authorList>
            <person name="Ohama Y."/>
            <person name="Aoki K."/>
            <person name="Harada S."/>
            <person name="Moriya K."/>
            <person name="Ishii Y."/>
            <person name="Tateda K."/>
        </authorList>
    </citation>
    <scope>NUCLEOTIDE SEQUENCE [LARGE SCALE GENOMIC DNA]</scope>
    <source>
        <strain evidence="4 7">MBTL60-118</strain>
    </source>
</reference>
<dbReference type="PANTHER" id="PTHR43479">
    <property type="entry name" value="ACREF/ENVCD OPERON REPRESSOR-RELATED"/>
    <property type="match status" value="1"/>
</dbReference>
<evidence type="ECO:0000256" key="1">
    <source>
        <dbReference type="ARBA" id="ARBA00023125"/>
    </source>
</evidence>
<keyword evidence="1 2" id="KW-0238">DNA-binding</keyword>
<dbReference type="RefSeq" id="WP_028764538.1">
    <property type="nucleotide sequence ID" value="NZ_BPEU01000020.1"/>
</dbReference>